<organism evidence="1 2">
    <name type="scientific">Zarea fungicola</name>
    <dbReference type="NCBI Taxonomy" id="93591"/>
    <lineage>
        <taxon>Eukaryota</taxon>
        <taxon>Fungi</taxon>
        <taxon>Dikarya</taxon>
        <taxon>Ascomycota</taxon>
        <taxon>Pezizomycotina</taxon>
        <taxon>Sordariomycetes</taxon>
        <taxon>Hypocreomycetidae</taxon>
        <taxon>Hypocreales</taxon>
        <taxon>Cordycipitaceae</taxon>
        <taxon>Zarea</taxon>
    </lineage>
</organism>
<reference evidence="1" key="1">
    <citation type="submission" date="2022-08" db="EMBL/GenBank/DDBJ databases">
        <title>Genome Sequence of Lecanicillium fungicola.</title>
        <authorList>
            <person name="Buettner E."/>
        </authorList>
    </citation>
    <scope>NUCLEOTIDE SEQUENCE</scope>
    <source>
        <strain evidence="1">Babe33</strain>
    </source>
</reference>
<name>A0ACC1MP39_9HYPO</name>
<comment type="caution">
    <text evidence="1">The sequence shown here is derived from an EMBL/GenBank/DDBJ whole genome shotgun (WGS) entry which is preliminary data.</text>
</comment>
<dbReference type="Proteomes" id="UP001143910">
    <property type="component" value="Unassembled WGS sequence"/>
</dbReference>
<sequence length="351" mass="39593">MGIWPADLQIVGKDILRFHAIYWPALLIALGLPPARQVLCHNHWTMSNRKMSKSLGNVVNPVFALQRWDVDPLRYFLMRNGNFSKDMSYSNDIIGAVYVKELQANIGNLFYRIAKPKSATKWSTKEAVEVSNSGEFKKLDALRVDAKFAHYFSLEGVLAQAAAGFSKEMQDYNTAGAIRESYELLRETNRFITDTQPWHLTKSTDSQSRLLLNWTIHRSAEALRIAAILLQPIMPGKMKRLLDEMGVSPSRRTVRFAQPDADDAYGTANDVKSNHDRAHKHLTLFPPMASADVSDAEVLQQLQSYLGKKATSKMNQMVELLAMEARMGEEQIAKLLETELPVHASMKKGDI</sequence>
<accession>A0ACC1MP39</accession>
<protein>
    <submittedName>
        <fullName evidence="1">Uncharacterized protein</fullName>
    </submittedName>
</protein>
<gene>
    <name evidence="1" type="ORF">NQ176_g9101</name>
</gene>
<dbReference type="EMBL" id="JANJQO010001955">
    <property type="protein sequence ID" value="KAJ2968594.1"/>
    <property type="molecule type" value="Genomic_DNA"/>
</dbReference>
<evidence type="ECO:0000313" key="1">
    <source>
        <dbReference type="EMBL" id="KAJ2968594.1"/>
    </source>
</evidence>
<proteinExistence type="predicted"/>
<evidence type="ECO:0000313" key="2">
    <source>
        <dbReference type="Proteomes" id="UP001143910"/>
    </source>
</evidence>
<keyword evidence="2" id="KW-1185">Reference proteome</keyword>